<dbReference type="RefSeq" id="WP_036790979.1">
    <property type="nucleotide sequence ID" value="NZ_JQZV01000013.1"/>
</dbReference>
<evidence type="ECO:0000256" key="1">
    <source>
        <dbReference type="SAM" id="MobiDB-lite"/>
    </source>
</evidence>
<reference evidence="2 3" key="1">
    <citation type="submission" date="2014-08" db="EMBL/GenBank/DDBJ databases">
        <title>Porphyromonas canoris strain:OH2762 Genome sequencing.</title>
        <authorList>
            <person name="Wallis C."/>
            <person name="Deusch O."/>
            <person name="O'Flynn C."/>
            <person name="Davis I."/>
            <person name="Jospin G."/>
            <person name="Darling A.E."/>
            <person name="Coil D.A."/>
            <person name="Alexiev A."/>
            <person name="Horsfall A."/>
            <person name="Kirkwood N."/>
            <person name="Harris S."/>
            <person name="Eisen J.A."/>
        </authorList>
    </citation>
    <scope>NUCLEOTIDE SEQUENCE [LARGE SCALE GENOMIC DNA]</scope>
    <source>
        <strain evidence="3">COT-108 OH2762</strain>
    </source>
</reference>
<organism evidence="2 3">
    <name type="scientific">Porphyromonas canoris</name>
    <dbReference type="NCBI Taxonomy" id="36875"/>
    <lineage>
        <taxon>Bacteria</taxon>
        <taxon>Pseudomonadati</taxon>
        <taxon>Bacteroidota</taxon>
        <taxon>Bacteroidia</taxon>
        <taxon>Bacteroidales</taxon>
        <taxon>Porphyromonadaceae</taxon>
        <taxon>Porphyromonas</taxon>
    </lineage>
</organism>
<evidence type="ECO:0008006" key="4">
    <source>
        <dbReference type="Google" id="ProtNLM"/>
    </source>
</evidence>
<dbReference type="Proteomes" id="UP000030101">
    <property type="component" value="Unassembled WGS sequence"/>
</dbReference>
<protein>
    <recommendedName>
        <fullName evidence="4">DUF3127 domain-containing protein</fullName>
    </recommendedName>
</protein>
<accession>A0ABR4XJ12</accession>
<sequence>MNNYLTGKITHVLEPISGESKRNPGTTWKKQDYVMETNDIYPRTVAFNIFGEDRINMANIKLGEIITIEFEVNSREFNGRWYTDVQCRNVIRGEQAQAISQMGVQPQPAPAPQTQTQVNFGPATPQQGIVNDPTDDLPF</sequence>
<comment type="caution">
    <text evidence="2">The sequence shown here is derived from an EMBL/GenBank/DDBJ whole genome shotgun (WGS) entry which is preliminary data.</text>
</comment>
<keyword evidence="3" id="KW-1185">Reference proteome</keyword>
<name>A0ABR4XJ12_9PORP</name>
<dbReference type="EMBL" id="JQZV01000013">
    <property type="protein sequence ID" value="KGN91668.1"/>
    <property type="molecule type" value="Genomic_DNA"/>
</dbReference>
<feature type="region of interest" description="Disordered" evidence="1">
    <location>
        <begin position="99"/>
        <end position="139"/>
    </location>
</feature>
<evidence type="ECO:0000313" key="2">
    <source>
        <dbReference type="EMBL" id="KGN91668.1"/>
    </source>
</evidence>
<dbReference type="Pfam" id="PF11325">
    <property type="entry name" value="DUF3127"/>
    <property type="match status" value="1"/>
</dbReference>
<proteinExistence type="predicted"/>
<evidence type="ECO:0000313" key="3">
    <source>
        <dbReference type="Proteomes" id="UP000030101"/>
    </source>
</evidence>
<dbReference type="InterPro" id="IPR021474">
    <property type="entry name" value="DUF3127"/>
</dbReference>
<gene>
    <name evidence="2" type="ORF">HQ43_06085</name>
</gene>